<dbReference type="Proteomes" id="UP000292402">
    <property type="component" value="Unassembled WGS sequence"/>
</dbReference>
<feature type="transmembrane region" description="Helical" evidence="1">
    <location>
        <begin position="135"/>
        <end position="160"/>
    </location>
</feature>
<dbReference type="Gene3D" id="1.20.58.340">
    <property type="entry name" value="Magnesium transport protein CorA, transmembrane region"/>
    <property type="match status" value="1"/>
</dbReference>
<keyword evidence="1" id="KW-1133">Transmembrane helix</keyword>
<dbReference type="EMBL" id="PDXA01000041">
    <property type="protein sequence ID" value="RYN44579.1"/>
    <property type="molecule type" value="Genomic_DNA"/>
</dbReference>
<dbReference type="AlphaFoldDB" id="A0A4Q4M816"/>
<evidence type="ECO:0000256" key="1">
    <source>
        <dbReference type="SAM" id="Phobius"/>
    </source>
</evidence>
<feature type="transmembrane region" description="Helical" evidence="1">
    <location>
        <begin position="378"/>
        <end position="403"/>
    </location>
</feature>
<name>A0A4Q4M816_9PLEO</name>
<comment type="caution">
    <text evidence="2">The sequence shown here is derived from an EMBL/GenBank/DDBJ whole genome shotgun (WGS) entry which is preliminary data.</text>
</comment>
<reference evidence="3" key="1">
    <citation type="journal article" date="2019" name="bioRxiv">
        <title>Genomics, evolutionary history and diagnostics of the Alternaria alternata species group including apple and Asian pear pathotypes.</title>
        <authorList>
            <person name="Armitage A.D."/>
            <person name="Cockerton H.M."/>
            <person name="Sreenivasaprasad S."/>
            <person name="Woodhall J.W."/>
            <person name="Lane C.R."/>
            <person name="Harrison R.J."/>
            <person name="Clarkson J.P."/>
        </authorList>
    </citation>
    <scope>NUCLEOTIDE SEQUENCE [LARGE SCALE GENOMIC DNA]</scope>
    <source>
        <strain evidence="3">FERA 1082</strain>
    </source>
</reference>
<gene>
    <name evidence="2" type="ORF">AA0114_g9864</name>
</gene>
<feature type="transmembrane region" description="Helical" evidence="1">
    <location>
        <begin position="180"/>
        <end position="201"/>
    </location>
</feature>
<evidence type="ECO:0000313" key="2">
    <source>
        <dbReference type="EMBL" id="RYN44579.1"/>
    </source>
</evidence>
<sequence length="516" mass="58559">MATGHSPLAFIEDKQAPVILIEVTNDGHAKRLQVTDDLIDGYIENDFSTYGSKIEQPANVETIKLFWSRRIGDYNGNMTPVPLSSHTFRRIAIFARIPEIYARVLDYKAATYVFAVPQLPTFLRHRSSKAMRKQYLSFILQSVPGAMSHVCVSASFTYDFSTKHMYIFMHGLASNNYDRFSYAIQGGASSMSAFLVPSIIVRFNLEQRVKALNLWQDKIYWNERRIGIRFDHYDNPELSSIDFSTLSKDLNAVNTNLAFIVLLCKSTTRMLEFLDQVARRYKRQADNNGVPEDESTEIEQLLLDTNSELRSWNVGLEDRAEYVSKRGQALVQTVYSAIAQRDSATSLRLASTSTSTSLARSSQSVAISTSRDSAIMRIIAAITIFFLPATFTATFFSTTFFSFDDDLGGRIYSQWIWLYFLVTIALTLIVVVGTWFLWRKKEREVMAALITPKEEQGTDPVAFDQRPTELELDQFVEQESGNVARRATIARLRTGLDWTQAITQQKTAHRQGEPSA</sequence>
<protein>
    <submittedName>
        <fullName evidence="2">Uncharacterized protein</fullName>
    </submittedName>
</protein>
<keyword evidence="1" id="KW-0812">Transmembrane</keyword>
<accession>A0A4Q4M816</accession>
<evidence type="ECO:0000313" key="3">
    <source>
        <dbReference type="Proteomes" id="UP000292402"/>
    </source>
</evidence>
<keyword evidence="1" id="KW-0472">Membrane</keyword>
<proteinExistence type="predicted"/>
<feature type="transmembrane region" description="Helical" evidence="1">
    <location>
        <begin position="415"/>
        <end position="438"/>
    </location>
</feature>
<organism evidence="2 3">
    <name type="scientific">Alternaria tenuissima</name>
    <dbReference type="NCBI Taxonomy" id="119927"/>
    <lineage>
        <taxon>Eukaryota</taxon>
        <taxon>Fungi</taxon>
        <taxon>Dikarya</taxon>
        <taxon>Ascomycota</taxon>
        <taxon>Pezizomycotina</taxon>
        <taxon>Dothideomycetes</taxon>
        <taxon>Pleosporomycetidae</taxon>
        <taxon>Pleosporales</taxon>
        <taxon>Pleosporineae</taxon>
        <taxon>Pleosporaceae</taxon>
        <taxon>Alternaria</taxon>
        <taxon>Alternaria sect. Alternaria</taxon>
        <taxon>Alternaria alternata complex</taxon>
    </lineage>
</organism>